<feature type="compositionally biased region" description="Low complexity" evidence="1">
    <location>
        <begin position="149"/>
        <end position="164"/>
    </location>
</feature>
<dbReference type="OrthoDB" id="2758626at2759"/>
<feature type="region of interest" description="Disordered" evidence="1">
    <location>
        <begin position="197"/>
        <end position="253"/>
    </location>
</feature>
<evidence type="ECO:0000313" key="3">
    <source>
        <dbReference type="Proteomes" id="UP000092993"/>
    </source>
</evidence>
<dbReference type="AlphaFoldDB" id="A0A1C7M3R4"/>
<evidence type="ECO:0008006" key="4">
    <source>
        <dbReference type="Google" id="ProtNLM"/>
    </source>
</evidence>
<protein>
    <recommendedName>
        <fullName evidence="4">Fungal-type protein kinase domain-containing protein</fullName>
    </recommendedName>
</protein>
<sequence>MSSNALVDEDVVQTLQDDMESLFYVVLYCSLRWLPHSDTDESVSARINALFHHSHCIGGQMLGGDAKISLLRSRAFARDITWANAGVQQWVNTVLDYRSPQGHPNPLIFPESWSDPRHLDIFWGGFLTSLSREPNDRIERDLENSSFGSAVETSESDSSSVSSAKQDTPKAPSQGPDSAMHQIEPVIGRLTRSKTRLALQQAGPNKRASGRPTPSLVKGPIAVRKTATPGRGRGTVRSGRGRGDQTKMQPRAL</sequence>
<evidence type="ECO:0000313" key="2">
    <source>
        <dbReference type="EMBL" id="OBZ71555.1"/>
    </source>
</evidence>
<name>A0A1C7M3R4_GRIFR</name>
<keyword evidence="3" id="KW-1185">Reference proteome</keyword>
<accession>A0A1C7M3R4</accession>
<organism evidence="2 3">
    <name type="scientific">Grifola frondosa</name>
    <name type="common">Maitake</name>
    <name type="synonym">Polyporus frondosus</name>
    <dbReference type="NCBI Taxonomy" id="5627"/>
    <lineage>
        <taxon>Eukaryota</taxon>
        <taxon>Fungi</taxon>
        <taxon>Dikarya</taxon>
        <taxon>Basidiomycota</taxon>
        <taxon>Agaricomycotina</taxon>
        <taxon>Agaricomycetes</taxon>
        <taxon>Polyporales</taxon>
        <taxon>Grifolaceae</taxon>
        <taxon>Grifola</taxon>
    </lineage>
</organism>
<dbReference type="Proteomes" id="UP000092993">
    <property type="component" value="Unassembled WGS sequence"/>
</dbReference>
<comment type="caution">
    <text evidence="2">The sequence shown here is derived from an EMBL/GenBank/DDBJ whole genome shotgun (WGS) entry which is preliminary data.</text>
</comment>
<feature type="region of interest" description="Disordered" evidence="1">
    <location>
        <begin position="142"/>
        <end position="180"/>
    </location>
</feature>
<evidence type="ECO:0000256" key="1">
    <source>
        <dbReference type="SAM" id="MobiDB-lite"/>
    </source>
</evidence>
<reference evidence="2 3" key="1">
    <citation type="submission" date="2016-03" db="EMBL/GenBank/DDBJ databases">
        <title>Whole genome sequencing of Grifola frondosa 9006-11.</title>
        <authorList>
            <person name="Min B."/>
            <person name="Park H."/>
            <person name="Kim J.-G."/>
            <person name="Cho H."/>
            <person name="Oh Y.-L."/>
            <person name="Kong W.-S."/>
            <person name="Choi I.-G."/>
        </authorList>
    </citation>
    <scope>NUCLEOTIDE SEQUENCE [LARGE SCALE GENOMIC DNA]</scope>
    <source>
        <strain evidence="2 3">9006-11</strain>
    </source>
</reference>
<proteinExistence type="predicted"/>
<gene>
    <name evidence="2" type="ORF">A0H81_08674</name>
</gene>
<dbReference type="EMBL" id="LUGG01000011">
    <property type="protein sequence ID" value="OBZ71555.1"/>
    <property type="molecule type" value="Genomic_DNA"/>
</dbReference>